<proteinExistence type="predicted"/>
<name>A0ABP8HAB3_9BURK</name>
<keyword evidence="2" id="KW-1185">Reference proteome</keyword>
<accession>A0ABP8HAB3</accession>
<comment type="caution">
    <text evidence="1">The sequence shown here is derived from an EMBL/GenBank/DDBJ whole genome shotgun (WGS) entry which is preliminary data.</text>
</comment>
<dbReference type="EMBL" id="BAABGJ010000011">
    <property type="protein sequence ID" value="GAA4336577.1"/>
    <property type="molecule type" value="Genomic_DNA"/>
</dbReference>
<gene>
    <name evidence="1" type="ORF">GCM10023165_13940</name>
</gene>
<organism evidence="1 2">
    <name type="scientific">Variovorax defluvii</name>
    <dbReference type="NCBI Taxonomy" id="913761"/>
    <lineage>
        <taxon>Bacteria</taxon>
        <taxon>Pseudomonadati</taxon>
        <taxon>Pseudomonadota</taxon>
        <taxon>Betaproteobacteria</taxon>
        <taxon>Burkholderiales</taxon>
        <taxon>Comamonadaceae</taxon>
        <taxon>Variovorax</taxon>
    </lineage>
</organism>
<sequence>MLPVWLAAASAQAGGHFDVDDAGTLDPGQCQYEAWGQRVRQLQTTLWHLGPACRVGPVELGLNLDRISVAGEHSLVLGPQLKWTFMGRQPEARWSAALSATVSAARPRQGGRTGGQFVVPVSWRATDSLTVHGNLGADWAVGTGLRSGRGGLAGEWALDGTVSLIAERNRAFGLWTSRIGARLSITPLISIDISAARTGPAGIRTLTVGLNHEFSR</sequence>
<evidence type="ECO:0000313" key="2">
    <source>
        <dbReference type="Proteomes" id="UP001500975"/>
    </source>
</evidence>
<dbReference type="Proteomes" id="UP001500975">
    <property type="component" value="Unassembled WGS sequence"/>
</dbReference>
<evidence type="ECO:0000313" key="1">
    <source>
        <dbReference type="EMBL" id="GAA4336577.1"/>
    </source>
</evidence>
<reference evidence="2" key="1">
    <citation type="journal article" date="2019" name="Int. J. Syst. Evol. Microbiol.">
        <title>The Global Catalogue of Microorganisms (GCM) 10K type strain sequencing project: providing services to taxonomists for standard genome sequencing and annotation.</title>
        <authorList>
            <consortium name="The Broad Institute Genomics Platform"/>
            <consortium name="The Broad Institute Genome Sequencing Center for Infectious Disease"/>
            <person name="Wu L."/>
            <person name="Ma J."/>
        </authorList>
    </citation>
    <scope>NUCLEOTIDE SEQUENCE [LARGE SCALE GENOMIC DNA]</scope>
    <source>
        <strain evidence="2">JCM 17804</strain>
    </source>
</reference>
<protein>
    <submittedName>
        <fullName evidence="1">Uncharacterized protein</fullName>
    </submittedName>
</protein>